<evidence type="ECO:0000256" key="3">
    <source>
        <dbReference type="ARBA" id="ARBA00019514"/>
    </source>
</evidence>
<feature type="compositionally biased region" description="Basic and acidic residues" evidence="11">
    <location>
        <begin position="1"/>
        <end position="20"/>
    </location>
</feature>
<evidence type="ECO:0000256" key="10">
    <source>
        <dbReference type="ARBA" id="ARBA00033437"/>
    </source>
</evidence>
<dbReference type="Proteomes" id="UP000238937">
    <property type="component" value="Unassembled WGS sequence"/>
</dbReference>
<dbReference type="GO" id="GO:0009538">
    <property type="term" value="C:photosystem I reaction center"/>
    <property type="evidence" value="ECO:0007669"/>
    <property type="project" value="InterPro"/>
</dbReference>
<reference evidence="14 15" key="1">
    <citation type="submission" date="2018-03" db="EMBL/GenBank/DDBJ databases">
        <title>The ancient ancestry and fast evolution of plastids.</title>
        <authorList>
            <person name="Moore K.R."/>
            <person name="Magnabosco C."/>
            <person name="Momper L."/>
            <person name="Gold D.A."/>
            <person name="Bosak T."/>
            <person name="Fournier G.P."/>
        </authorList>
    </citation>
    <scope>NUCLEOTIDE SEQUENCE [LARGE SCALE GENOMIC DNA]</scope>
    <source>
        <strain evidence="14 15">CCALA 037</strain>
    </source>
</reference>
<evidence type="ECO:0000256" key="2">
    <source>
        <dbReference type="ARBA" id="ARBA00008820"/>
    </source>
</evidence>
<keyword evidence="15" id="KW-1185">Reference proteome</keyword>
<dbReference type="InterPro" id="IPR003757">
    <property type="entry name" value="PSI_PsaL"/>
</dbReference>
<keyword evidence="7 12" id="KW-1133">Transmembrane helix</keyword>
<dbReference type="SUPFAM" id="SSF81568">
    <property type="entry name" value="Photosystem I reaction center subunit XI, PsaL"/>
    <property type="match status" value="1"/>
</dbReference>
<keyword evidence="8 12" id="KW-0472">Membrane</keyword>
<evidence type="ECO:0000256" key="7">
    <source>
        <dbReference type="ARBA" id="ARBA00022989"/>
    </source>
</evidence>
<evidence type="ECO:0000256" key="9">
    <source>
        <dbReference type="ARBA" id="ARBA00032768"/>
    </source>
</evidence>
<evidence type="ECO:0000256" key="11">
    <source>
        <dbReference type="SAM" id="MobiDB-lite"/>
    </source>
</evidence>
<dbReference type="InterPro" id="IPR022980">
    <property type="entry name" value="PSI_suXI"/>
</dbReference>
<name>A0A2T1GET5_9CYAN</name>
<evidence type="ECO:0000259" key="13">
    <source>
        <dbReference type="Pfam" id="PF02605"/>
    </source>
</evidence>
<dbReference type="EMBL" id="PVWO01000149">
    <property type="protein sequence ID" value="PSB56028.1"/>
    <property type="molecule type" value="Genomic_DNA"/>
</dbReference>
<feature type="domain" description="Photosystem I PsaL reaction centre subunit XI" evidence="13">
    <location>
        <begin position="24"/>
        <end position="167"/>
    </location>
</feature>
<dbReference type="Gene3D" id="1.20.1240.10">
    <property type="entry name" value="Photosystem I PsaL, reaction centre subunit XI"/>
    <property type="match status" value="1"/>
</dbReference>
<evidence type="ECO:0000313" key="15">
    <source>
        <dbReference type="Proteomes" id="UP000238937"/>
    </source>
</evidence>
<keyword evidence="6" id="KW-0603">Photosystem I</keyword>
<keyword evidence="4" id="KW-0602">Photosynthesis</keyword>
<evidence type="ECO:0000256" key="6">
    <source>
        <dbReference type="ARBA" id="ARBA00022836"/>
    </source>
</evidence>
<accession>A0A2T1GET5</accession>
<evidence type="ECO:0000256" key="1">
    <source>
        <dbReference type="ARBA" id="ARBA00004141"/>
    </source>
</evidence>
<organism evidence="14 15">
    <name type="scientific">Chamaesiphon polymorphus CCALA 037</name>
    <dbReference type="NCBI Taxonomy" id="2107692"/>
    <lineage>
        <taxon>Bacteria</taxon>
        <taxon>Bacillati</taxon>
        <taxon>Cyanobacteriota</taxon>
        <taxon>Cyanophyceae</taxon>
        <taxon>Gomontiellales</taxon>
        <taxon>Chamaesiphonaceae</taxon>
        <taxon>Chamaesiphon</taxon>
    </lineage>
</organism>
<proteinExistence type="inferred from homology"/>
<comment type="subcellular location">
    <subcellularLocation>
        <location evidence="1">Membrane</location>
        <topology evidence="1">Multi-pass membrane protein</topology>
    </subcellularLocation>
</comment>
<protein>
    <recommendedName>
        <fullName evidence="3">Photosystem I reaction center subunit XI</fullName>
    </recommendedName>
    <alternativeName>
        <fullName evidence="9">PSI subunit V</fullName>
    </alternativeName>
    <alternativeName>
        <fullName evidence="10">PSI-L</fullName>
    </alternativeName>
</protein>
<sequence>MTTFVEKIDQSKNNPRDPRNQEVVLPDFDPQGSNLATPINSSKLAKAIVNNFSAYRQGLSPMRRGIEVGLAHGYWQLGPFFKFNPLRYSELGAVTALLSDIGLVVISAAVIVIYAATNPPPAIATLTVPNPPDTFASTKGWNTYATGFLIGGVGGAVIAYLIVANVDVFQNSLRLIGL</sequence>
<dbReference type="PANTHER" id="PTHR34803:SF2">
    <property type="entry name" value="PHOTOSYSTEM I REACTION CENTER SUBUNIT XI, CHLOROPLASTIC"/>
    <property type="match status" value="1"/>
</dbReference>
<gene>
    <name evidence="14" type="ORF">C7B77_13140</name>
</gene>
<feature type="transmembrane region" description="Helical" evidence="12">
    <location>
        <begin position="91"/>
        <end position="116"/>
    </location>
</feature>
<dbReference type="PANTHER" id="PTHR34803">
    <property type="entry name" value="PHOTOSYSTEM I REACTION CENTER SUBUNIT XI, CHLOROPLASTIC"/>
    <property type="match status" value="1"/>
</dbReference>
<dbReference type="OrthoDB" id="464381at2"/>
<dbReference type="Pfam" id="PF02605">
    <property type="entry name" value="PsaL"/>
    <property type="match status" value="1"/>
</dbReference>
<dbReference type="RefSeq" id="WP_106305273.1">
    <property type="nucleotide sequence ID" value="NZ_PVWO01000149.1"/>
</dbReference>
<comment type="similarity">
    <text evidence="2">Belongs to the PsaL family.</text>
</comment>
<dbReference type="AlphaFoldDB" id="A0A2T1GET5"/>
<comment type="caution">
    <text evidence="14">The sequence shown here is derived from an EMBL/GenBank/DDBJ whole genome shotgun (WGS) entry which is preliminary data.</text>
</comment>
<evidence type="ECO:0000256" key="8">
    <source>
        <dbReference type="ARBA" id="ARBA00023136"/>
    </source>
</evidence>
<dbReference type="GO" id="GO:0015979">
    <property type="term" value="P:photosynthesis"/>
    <property type="evidence" value="ECO:0007669"/>
    <property type="project" value="UniProtKB-KW"/>
</dbReference>
<evidence type="ECO:0000256" key="5">
    <source>
        <dbReference type="ARBA" id="ARBA00022692"/>
    </source>
</evidence>
<feature type="transmembrane region" description="Helical" evidence="12">
    <location>
        <begin position="144"/>
        <end position="164"/>
    </location>
</feature>
<evidence type="ECO:0000313" key="14">
    <source>
        <dbReference type="EMBL" id="PSB56028.1"/>
    </source>
</evidence>
<feature type="region of interest" description="Disordered" evidence="11">
    <location>
        <begin position="1"/>
        <end position="21"/>
    </location>
</feature>
<keyword evidence="5 12" id="KW-0812">Transmembrane</keyword>
<evidence type="ECO:0000256" key="4">
    <source>
        <dbReference type="ARBA" id="ARBA00022531"/>
    </source>
</evidence>
<dbReference type="InterPro" id="IPR036592">
    <property type="entry name" value="PSI_PsaL_sf"/>
</dbReference>
<evidence type="ECO:0000256" key="12">
    <source>
        <dbReference type="SAM" id="Phobius"/>
    </source>
</evidence>